<evidence type="ECO:0000256" key="2">
    <source>
        <dbReference type="ARBA" id="ARBA00012438"/>
    </source>
</evidence>
<keyword evidence="9" id="KW-0812">Transmembrane</keyword>
<dbReference type="AlphaFoldDB" id="A0A366LXL1"/>
<keyword evidence="9" id="KW-0472">Membrane</keyword>
<evidence type="ECO:0000259" key="11">
    <source>
        <dbReference type="Pfam" id="PF07730"/>
    </source>
</evidence>
<dbReference type="GO" id="GO:0046983">
    <property type="term" value="F:protein dimerization activity"/>
    <property type="evidence" value="ECO:0007669"/>
    <property type="project" value="InterPro"/>
</dbReference>
<keyword evidence="3" id="KW-0597">Phosphoprotein</keyword>
<sequence>MGDTNRLVYWGRRLGRITLIGWMGLLLIGDLGMGLAQRPVALLPFVCGVAGFVAVLTRARWRVQALAGLLGLSLVASIVINAMGPVGSEQYIGMTEGWAILFLTVGTLRWVEPIGRAVLLALASMIVLVVASGTRSEEVAALAIGLLSLMAWSFAAGTGAYLRFQRERRDQATHAVRRAERLELARELHDLVAHHITGIVVQAQAARTVAEQKPEAVVPALDAIATAGADALTSMRRLVSVLRAQDDASRTPGVALADMRVLVERFNTGGRTKAVFEVGRGVSEAALPQETWTTLHRVLQESLTNVRRHAPHAGWVEIDLRLVQGWLWMRVRNESPPGEGRTLRLGGGFGLVGMGERVEALGGRLFAGRAPDGAWEVIAQLPAAAA</sequence>
<evidence type="ECO:0000256" key="7">
    <source>
        <dbReference type="ARBA" id="ARBA00022840"/>
    </source>
</evidence>
<dbReference type="PANTHER" id="PTHR24421:SF10">
    <property type="entry name" value="NITRATE_NITRITE SENSOR PROTEIN NARQ"/>
    <property type="match status" value="1"/>
</dbReference>
<reference evidence="12 13" key="1">
    <citation type="submission" date="2018-06" db="EMBL/GenBank/DDBJ databases">
        <title>Sphaerisporangium craniellae sp. nov., isolated from a marine sponge in the South China Sea.</title>
        <authorList>
            <person name="Li L."/>
        </authorList>
    </citation>
    <scope>NUCLEOTIDE SEQUENCE [LARGE SCALE GENOMIC DNA]</scope>
    <source>
        <strain evidence="12 13">LHW63015</strain>
    </source>
</reference>
<comment type="catalytic activity">
    <reaction evidence="1">
        <text>ATP + protein L-histidine = ADP + protein N-phospho-L-histidine.</text>
        <dbReference type="EC" id="2.7.13.3"/>
    </reaction>
</comment>
<evidence type="ECO:0000256" key="8">
    <source>
        <dbReference type="ARBA" id="ARBA00023012"/>
    </source>
</evidence>
<dbReference type="OrthoDB" id="227596at2"/>
<keyword evidence="7" id="KW-0067">ATP-binding</keyword>
<gene>
    <name evidence="12" type="ORF">DP939_19595</name>
</gene>
<feature type="transmembrane region" description="Helical" evidence="9">
    <location>
        <begin position="140"/>
        <end position="162"/>
    </location>
</feature>
<keyword evidence="9" id="KW-1133">Transmembrane helix</keyword>
<dbReference type="SUPFAM" id="SSF55874">
    <property type="entry name" value="ATPase domain of HSP90 chaperone/DNA topoisomerase II/histidine kinase"/>
    <property type="match status" value="1"/>
</dbReference>
<dbReference type="CDD" id="cd16917">
    <property type="entry name" value="HATPase_UhpB-NarQ-NarX-like"/>
    <property type="match status" value="1"/>
</dbReference>
<evidence type="ECO:0000256" key="1">
    <source>
        <dbReference type="ARBA" id="ARBA00000085"/>
    </source>
</evidence>
<evidence type="ECO:0000313" key="12">
    <source>
        <dbReference type="EMBL" id="RBQ18685.1"/>
    </source>
</evidence>
<proteinExistence type="predicted"/>
<dbReference type="InterPro" id="IPR036890">
    <property type="entry name" value="HATPase_C_sf"/>
</dbReference>
<feature type="transmembrane region" description="Helical" evidence="9">
    <location>
        <begin position="14"/>
        <end position="35"/>
    </location>
</feature>
<feature type="transmembrane region" description="Helical" evidence="9">
    <location>
        <begin position="41"/>
        <end position="59"/>
    </location>
</feature>
<evidence type="ECO:0000313" key="13">
    <source>
        <dbReference type="Proteomes" id="UP000253303"/>
    </source>
</evidence>
<dbReference type="Gene3D" id="3.30.565.10">
    <property type="entry name" value="Histidine kinase-like ATPase, C-terminal domain"/>
    <property type="match status" value="1"/>
</dbReference>
<dbReference type="InterPro" id="IPR003594">
    <property type="entry name" value="HATPase_dom"/>
</dbReference>
<dbReference type="InterPro" id="IPR011712">
    <property type="entry name" value="Sig_transdc_His_kin_sub3_dim/P"/>
</dbReference>
<dbReference type="Pfam" id="PF02518">
    <property type="entry name" value="HATPase_c"/>
    <property type="match status" value="1"/>
</dbReference>
<dbReference type="GO" id="GO:0016020">
    <property type="term" value="C:membrane"/>
    <property type="evidence" value="ECO:0007669"/>
    <property type="project" value="InterPro"/>
</dbReference>
<protein>
    <recommendedName>
        <fullName evidence="2">histidine kinase</fullName>
        <ecNumber evidence="2">2.7.13.3</ecNumber>
    </recommendedName>
</protein>
<feature type="transmembrane region" description="Helical" evidence="9">
    <location>
        <begin position="117"/>
        <end position="134"/>
    </location>
</feature>
<keyword evidence="4" id="KW-0808">Transferase</keyword>
<keyword evidence="13" id="KW-1185">Reference proteome</keyword>
<dbReference type="EMBL" id="QMEY01000007">
    <property type="protein sequence ID" value="RBQ18685.1"/>
    <property type="molecule type" value="Genomic_DNA"/>
</dbReference>
<dbReference type="PANTHER" id="PTHR24421">
    <property type="entry name" value="NITRATE/NITRITE SENSOR PROTEIN NARX-RELATED"/>
    <property type="match status" value="1"/>
</dbReference>
<name>A0A366LXL1_9ACTN</name>
<dbReference type="Pfam" id="PF07730">
    <property type="entry name" value="HisKA_3"/>
    <property type="match status" value="1"/>
</dbReference>
<comment type="caution">
    <text evidence="12">The sequence shown here is derived from an EMBL/GenBank/DDBJ whole genome shotgun (WGS) entry which is preliminary data.</text>
</comment>
<dbReference type="Gene3D" id="1.20.5.1930">
    <property type="match status" value="1"/>
</dbReference>
<feature type="domain" description="Signal transduction histidine kinase subgroup 3 dimerisation and phosphoacceptor" evidence="11">
    <location>
        <begin position="180"/>
        <end position="246"/>
    </location>
</feature>
<dbReference type="GO" id="GO:0005524">
    <property type="term" value="F:ATP binding"/>
    <property type="evidence" value="ECO:0007669"/>
    <property type="project" value="UniProtKB-KW"/>
</dbReference>
<evidence type="ECO:0000256" key="6">
    <source>
        <dbReference type="ARBA" id="ARBA00022777"/>
    </source>
</evidence>
<evidence type="ECO:0000256" key="9">
    <source>
        <dbReference type="SAM" id="Phobius"/>
    </source>
</evidence>
<evidence type="ECO:0000256" key="4">
    <source>
        <dbReference type="ARBA" id="ARBA00022679"/>
    </source>
</evidence>
<keyword evidence="8" id="KW-0902">Two-component regulatory system</keyword>
<dbReference type="EC" id="2.7.13.3" evidence="2"/>
<dbReference type="InterPro" id="IPR050482">
    <property type="entry name" value="Sensor_HK_TwoCompSys"/>
</dbReference>
<dbReference type="Proteomes" id="UP000253303">
    <property type="component" value="Unassembled WGS sequence"/>
</dbReference>
<organism evidence="12 13">
    <name type="scientific">Spongiactinospora rosea</name>
    <dbReference type="NCBI Taxonomy" id="2248750"/>
    <lineage>
        <taxon>Bacteria</taxon>
        <taxon>Bacillati</taxon>
        <taxon>Actinomycetota</taxon>
        <taxon>Actinomycetes</taxon>
        <taxon>Streptosporangiales</taxon>
        <taxon>Streptosporangiaceae</taxon>
        <taxon>Spongiactinospora</taxon>
    </lineage>
</organism>
<keyword evidence="5" id="KW-0547">Nucleotide-binding</keyword>
<accession>A0A366LXL1</accession>
<evidence type="ECO:0000256" key="5">
    <source>
        <dbReference type="ARBA" id="ARBA00022741"/>
    </source>
</evidence>
<keyword evidence="6 12" id="KW-0418">Kinase</keyword>
<evidence type="ECO:0000259" key="10">
    <source>
        <dbReference type="Pfam" id="PF02518"/>
    </source>
</evidence>
<evidence type="ECO:0000256" key="3">
    <source>
        <dbReference type="ARBA" id="ARBA00022553"/>
    </source>
</evidence>
<feature type="transmembrane region" description="Helical" evidence="9">
    <location>
        <begin position="66"/>
        <end position="84"/>
    </location>
</feature>
<dbReference type="RefSeq" id="WP_113982155.1">
    <property type="nucleotide sequence ID" value="NZ_QMEY01000007.1"/>
</dbReference>
<feature type="domain" description="Histidine kinase/HSP90-like ATPase" evidence="10">
    <location>
        <begin position="294"/>
        <end position="383"/>
    </location>
</feature>
<dbReference type="GO" id="GO:0000155">
    <property type="term" value="F:phosphorelay sensor kinase activity"/>
    <property type="evidence" value="ECO:0007669"/>
    <property type="project" value="InterPro"/>
</dbReference>